<reference evidence="3 4" key="1">
    <citation type="journal article" date="2018" name="Mol. Biol. Evol.">
        <title>Broad Genomic Sampling Reveals a Smut Pathogenic Ancestry of the Fungal Clade Ustilaginomycotina.</title>
        <authorList>
            <person name="Kijpornyongpan T."/>
            <person name="Mondo S.J."/>
            <person name="Barry K."/>
            <person name="Sandor L."/>
            <person name="Lee J."/>
            <person name="Lipzen A."/>
            <person name="Pangilinan J."/>
            <person name="LaButti K."/>
            <person name="Hainaut M."/>
            <person name="Henrissat B."/>
            <person name="Grigoriev I.V."/>
            <person name="Spatafora J.W."/>
            <person name="Aime M.C."/>
        </authorList>
    </citation>
    <scope>NUCLEOTIDE SEQUENCE [LARGE SCALE GENOMIC DNA]</scope>
    <source>
        <strain evidence="3 4">MCA 3645</strain>
    </source>
</reference>
<feature type="region of interest" description="Disordered" evidence="1">
    <location>
        <begin position="368"/>
        <end position="390"/>
    </location>
</feature>
<evidence type="ECO:0008006" key="5">
    <source>
        <dbReference type="Google" id="ProtNLM"/>
    </source>
</evidence>
<evidence type="ECO:0000313" key="3">
    <source>
        <dbReference type="EMBL" id="PWZ01797.1"/>
    </source>
</evidence>
<gene>
    <name evidence="3" type="ORF">BCV70DRAFT_51446</name>
</gene>
<evidence type="ECO:0000256" key="2">
    <source>
        <dbReference type="SAM" id="Phobius"/>
    </source>
</evidence>
<accession>A0A317XU52</accession>
<feature type="region of interest" description="Disordered" evidence="1">
    <location>
        <begin position="735"/>
        <end position="757"/>
    </location>
</feature>
<dbReference type="OrthoDB" id="2554192at2759"/>
<feature type="region of interest" description="Disordered" evidence="1">
    <location>
        <begin position="934"/>
        <end position="953"/>
    </location>
</feature>
<name>A0A317XU52_9BASI</name>
<feature type="region of interest" description="Disordered" evidence="1">
    <location>
        <begin position="1506"/>
        <end position="1534"/>
    </location>
</feature>
<feature type="compositionally biased region" description="Basic residues" evidence="1">
    <location>
        <begin position="1640"/>
        <end position="1649"/>
    </location>
</feature>
<dbReference type="EMBL" id="KZ819189">
    <property type="protein sequence ID" value="PWZ01797.1"/>
    <property type="molecule type" value="Genomic_DNA"/>
</dbReference>
<feature type="compositionally biased region" description="Polar residues" evidence="1">
    <location>
        <begin position="1345"/>
        <end position="1354"/>
    </location>
</feature>
<feature type="region of interest" description="Disordered" evidence="1">
    <location>
        <begin position="1211"/>
        <end position="1271"/>
    </location>
</feature>
<keyword evidence="2" id="KW-0472">Membrane</keyword>
<feature type="transmembrane region" description="Helical" evidence="2">
    <location>
        <begin position="178"/>
        <end position="205"/>
    </location>
</feature>
<feature type="region of interest" description="Disordered" evidence="1">
    <location>
        <begin position="297"/>
        <end position="317"/>
    </location>
</feature>
<feature type="transmembrane region" description="Helical" evidence="2">
    <location>
        <begin position="146"/>
        <end position="166"/>
    </location>
</feature>
<feature type="transmembrane region" description="Helical" evidence="2">
    <location>
        <begin position="113"/>
        <end position="137"/>
    </location>
</feature>
<keyword evidence="2" id="KW-1133">Transmembrane helix</keyword>
<feature type="region of interest" description="Disordered" evidence="1">
    <location>
        <begin position="1626"/>
        <end position="1650"/>
    </location>
</feature>
<keyword evidence="4" id="KW-1185">Reference proteome</keyword>
<feature type="compositionally biased region" description="Polar residues" evidence="1">
    <location>
        <begin position="304"/>
        <end position="315"/>
    </location>
</feature>
<evidence type="ECO:0000256" key="1">
    <source>
        <dbReference type="SAM" id="MobiDB-lite"/>
    </source>
</evidence>
<feature type="region of interest" description="Disordered" evidence="1">
    <location>
        <begin position="873"/>
        <end position="893"/>
    </location>
</feature>
<feature type="compositionally biased region" description="Polar residues" evidence="1">
    <location>
        <begin position="881"/>
        <end position="892"/>
    </location>
</feature>
<organism evidence="3 4">
    <name type="scientific">Testicularia cyperi</name>
    <dbReference type="NCBI Taxonomy" id="1882483"/>
    <lineage>
        <taxon>Eukaryota</taxon>
        <taxon>Fungi</taxon>
        <taxon>Dikarya</taxon>
        <taxon>Basidiomycota</taxon>
        <taxon>Ustilaginomycotina</taxon>
        <taxon>Ustilaginomycetes</taxon>
        <taxon>Ustilaginales</taxon>
        <taxon>Anthracoideaceae</taxon>
        <taxon>Testicularia</taxon>
    </lineage>
</organism>
<feature type="compositionally biased region" description="Acidic residues" evidence="1">
    <location>
        <begin position="1211"/>
        <end position="1229"/>
    </location>
</feature>
<feature type="compositionally biased region" description="Basic and acidic residues" evidence="1">
    <location>
        <begin position="735"/>
        <end position="751"/>
    </location>
</feature>
<feature type="region of interest" description="Disordered" evidence="1">
    <location>
        <begin position="1330"/>
        <end position="1355"/>
    </location>
</feature>
<evidence type="ECO:0000313" key="4">
    <source>
        <dbReference type="Proteomes" id="UP000246740"/>
    </source>
</evidence>
<feature type="transmembrane region" description="Helical" evidence="2">
    <location>
        <begin position="516"/>
        <end position="543"/>
    </location>
</feature>
<feature type="compositionally biased region" description="Basic and acidic residues" evidence="1">
    <location>
        <begin position="1104"/>
        <end position="1121"/>
    </location>
</feature>
<feature type="compositionally biased region" description="Polar residues" evidence="1">
    <location>
        <begin position="1122"/>
        <end position="1133"/>
    </location>
</feature>
<feature type="compositionally biased region" description="Low complexity" evidence="1">
    <location>
        <begin position="1246"/>
        <end position="1263"/>
    </location>
</feature>
<feature type="region of interest" description="Disordered" evidence="1">
    <location>
        <begin position="1085"/>
        <end position="1146"/>
    </location>
</feature>
<feature type="transmembrane region" description="Helical" evidence="2">
    <location>
        <begin position="6"/>
        <end position="28"/>
    </location>
</feature>
<dbReference type="Proteomes" id="UP000246740">
    <property type="component" value="Unassembled WGS sequence"/>
</dbReference>
<proteinExistence type="predicted"/>
<feature type="compositionally biased region" description="Low complexity" evidence="1">
    <location>
        <begin position="935"/>
        <end position="953"/>
    </location>
</feature>
<dbReference type="InParanoid" id="A0A317XU52"/>
<sequence length="1680" mass="180834">MPLGPGAPLLATIVACSVLHLFTLYQVCSQTQCLQSRQDRVHSSLASRPKRRFLCRLRALSSAQRLQILINLLDLIGLLVVPLLFRHFFFPTSGHSSAVQTYLFDKRDLARCFSAILLLTFRPAVLAALASSSYLFILRSQSPGRWLLTLSLILPLGLSGLGTAVVACKPNQTPHLVLASFVFAVQMAFALVTISVLSGIFRALVQCVNNNGAIRGQTQLPIASAPPPQQFSVPHPCKQPTNLPTPLEHTRPDDTRDTFGCRKTAAWATCQSSAVQDFEPLHTQLCTTTEQEKPHIRLDGTGTRVPTSTGTSSIAWTGREGAGSLGLSSAIASSTNPYGTHRSYASNSPDLPHPEIHCPLSAARHLRSRSSEQSQRLLMPPGELRTQSSWRSTLTSATSIDARHHHHDRARLIGGSSTLGAVSSVSLRLCDSGFLPSVSSGEPSPRGVHATATIPSSESRCSSVVADPLFSQSEIVKPCIRLVGLMLSSWISMPMSAPLLFRKPGPAAQAALDIRAFLFCLSFCGPAFMLVVEKLALLVWGCIERQQRRRASRGKKLHQDSARSSYLAHSTKPQCIVDQGILPGFSQAKDERGKRRHNRSKSYTFGVARNGYDSLGEEVEVLSSRKSLSSLSALSVKSVPFSDRHWRAGKVVGDRVVSSRSSLVRGLNLALHPRPKLEVLPQAHAAHESGLDRKQHRASKQTSTWSWSLQWPLEAADGSEGQRVSIADRVESQHIVAGKEHSEGNEERRGVEASQSSCTWIDDTPGCPRLRTDHVQIEMLDQDLASPTKQRILPERCEGLGGDEEEQCAMVSIPLDRASDGSGLACSLLTGQIPIGGFSASATSNNSVSLRSQSRRSLSRLFSEVMELVARAPRANGPESIASSPKSLQNRSPKGYQSIEEMQDVVRHLVRPVDAENATGGGRDEAVPDGSTVVIHSISDDPSNPSPSASASSSLVHLSRADSASSTLSSMSYASSLSSRLRFSSQRASTPLRSARVPALSGGHEKPSAGASTGTTVKKMRSRTFASAFGIELSTLRTRRVDSDGKVNLPAISTDSPSWSSSGCPSTLSFDLDLSLSPLATKTRIEESRATDAQTDEALQVSRSDQKTDTVAGRRQEERDSFTTALNSAQTDWESPDGASGQTTWLSRLSGGDVASVEVSGISVDDIDTDNMHEAGRSECAPNLGACETAMGGFADRASGVFDLHTIDEEEEGYEETHDCDDCDDCDDRECERSQPPESQMHGRASFSSQRSSTSEPSSQPTSLAESCTDAAPMRRNQEHASRQYLLEQQEAVRRANAMKLHAFRQEFPERALSVVEERTELPTLSRISTEGLDSQTGGCRPRGSDSQSTTASRRTLESLVLGSLVQSMQSLEEEDAVETVDAAEEGRDTAMDDSSCAGSLHAFVTMRTERRTRAAAFKLGQVVSDAGAISNAENRSREQEQVQEQVTGMPQVGVWGAAARSSECRGARLSELGLDQGIWAESPVHLALWSNGGACEWTTEEERRGCASPSVESSDSYSGEAGYAMVSHPTPSPLRKQSLLARSDVRRSVSAAAQAQKIRRRLSASVTLSLKAGHSTSCVTGASGAGADADASSATAAAVVSGSSLLLLGGGGGVRRRSLMKREVLRSPRDRIEPSGGVSRKKPRKTRSRGVAVFLGRNRFTVVDEDDSWVRAEPTVGSP</sequence>
<keyword evidence="2" id="KW-0812">Transmembrane</keyword>
<protein>
    <recommendedName>
        <fullName evidence="5">Transmembrane protein</fullName>
    </recommendedName>
</protein>
<feature type="transmembrane region" description="Helical" evidence="2">
    <location>
        <begin position="66"/>
        <end position="85"/>
    </location>
</feature>
<feature type="region of interest" description="Disordered" evidence="1">
    <location>
        <begin position="984"/>
        <end position="1017"/>
    </location>
</feature>